<evidence type="ECO:0000256" key="4">
    <source>
        <dbReference type="ARBA" id="ARBA00012362"/>
    </source>
</evidence>
<dbReference type="EMBL" id="FNZK01000014">
    <property type="protein sequence ID" value="SEJ70098.1"/>
    <property type="molecule type" value="Genomic_DNA"/>
</dbReference>
<proteinExistence type="inferred from homology"/>
<comment type="pathway">
    <text evidence="2">Amino-acid biosynthesis; L-tryptophan biosynthesis; L-tryptophan from chorismate: step 4/5.</text>
</comment>
<dbReference type="AlphaFoldDB" id="A0A1H7AXV6"/>
<dbReference type="InterPro" id="IPR011060">
    <property type="entry name" value="RibuloseP-bd_barrel"/>
</dbReference>
<gene>
    <name evidence="11" type="ORF">SAMN05660742_11438</name>
</gene>
<dbReference type="UniPathway" id="UPA00035">
    <property type="reaction ID" value="UER00043"/>
</dbReference>
<keyword evidence="7" id="KW-0822">Tryptophan biosynthesis</keyword>
<dbReference type="PANTHER" id="PTHR22854">
    <property type="entry name" value="TRYPTOPHAN BIOSYNTHESIS PROTEIN"/>
    <property type="match status" value="1"/>
</dbReference>
<protein>
    <recommendedName>
        <fullName evidence="4">indole-3-glycerol-phosphate synthase</fullName>
        <ecNumber evidence="4">4.1.1.48</ecNumber>
    </recommendedName>
</protein>
<keyword evidence="9" id="KW-0456">Lyase</keyword>
<dbReference type="CDD" id="cd00331">
    <property type="entry name" value="IGPS"/>
    <property type="match status" value="1"/>
</dbReference>
<dbReference type="FunFam" id="3.20.20.70:FF:000024">
    <property type="entry name" value="Indole-3-glycerol phosphate synthase"/>
    <property type="match status" value="1"/>
</dbReference>
<keyword evidence="5" id="KW-0028">Amino-acid biosynthesis</keyword>
<evidence type="ECO:0000313" key="12">
    <source>
        <dbReference type="Proteomes" id="UP000199662"/>
    </source>
</evidence>
<keyword evidence="8" id="KW-0057">Aromatic amino acid biosynthesis</keyword>
<evidence type="ECO:0000256" key="2">
    <source>
        <dbReference type="ARBA" id="ARBA00004696"/>
    </source>
</evidence>
<evidence type="ECO:0000259" key="10">
    <source>
        <dbReference type="Pfam" id="PF00218"/>
    </source>
</evidence>
<organism evidence="11 12">
    <name type="scientific">Propionispira arboris</name>
    <dbReference type="NCBI Taxonomy" id="84035"/>
    <lineage>
        <taxon>Bacteria</taxon>
        <taxon>Bacillati</taxon>
        <taxon>Bacillota</taxon>
        <taxon>Negativicutes</taxon>
        <taxon>Selenomonadales</taxon>
        <taxon>Selenomonadaceae</taxon>
        <taxon>Propionispira</taxon>
    </lineage>
</organism>
<evidence type="ECO:0000256" key="1">
    <source>
        <dbReference type="ARBA" id="ARBA00001633"/>
    </source>
</evidence>
<dbReference type="Pfam" id="PF00218">
    <property type="entry name" value="IGPS"/>
    <property type="match status" value="1"/>
</dbReference>
<dbReference type="InterPro" id="IPR013798">
    <property type="entry name" value="Indole-3-glycerol_P_synth_dom"/>
</dbReference>
<evidence type="ECO:0000256" key="5">
    <source>
        <dbReference type="ARBA" id="ARBA00022605"/>
    </source>
</evidence>
<dbReference type="NCBIfam" id="NF001377">
    <property type="entry name" value="PRK00278.2-4"/>
    <property type="match status" value="1"/>
</dbReference>
<name>A0A1H7AXV6_9FIRM</name>
<evidence type="ECO:0000256" key="3">
    <source>
        <dbReference type="ARBA" id="ARBA00008737"/>
    </source>
</evidence>
<dbReference type="STRING" id="84035.SAMN05660742_11438"/>
<dbReference type="InterPro" id="IPR045186">
    <property type="entry name" value="Indole-3-glycerol_P_synth"/>
</dbReference>
<dbReference type="GO" id="GO:0004640">
    <property type="term" value="F:phosphoribosylanthranilate isomerase activity"/>
    <property type="evidence" value="ECO:0007669"/>
    <property type="project" value="TreeGrafter"/>
</dbReference>
<evidence type="ECO:0000313" key="11">
    <source>
        <dbReference type="EMBL" id="SEJ70098.1"/>
    </source>
</evidence>
<feature type="domain" description="Indole-3-glycerol phosphate synthase" evidence="10">
    <location>
        <begin position="5"/>
        <end position="253"/>
    </location>
</feature>
<comment type="catalytic activity">
    <reaction evidence="1">
        <text>1-(2-carboxyphenylamino)-1-deoxy-D-ribulose 5-phosphate + H(+) = (1S,2R)-1-C-(indol-3-yl)glycerol 3-phosphate + CO2 + H2O</text>
        <dbReference type="Rhea" id="RHEA:23476"/>
        <dbReference type="ChEBI" id="CHEBI:15377"/>
        <dbReference type="ChEBI" id="CHEBI:15378"/>
        <dbReference type="ChEBI" id="CHEBI:16526"/>
        <dbReference type="ChEBI" id="CHEBI:58613"/>
        <dbReference type="ChEBI" id="CHEBI:58866"/>
        <dbReference type="EC" id="4.1.1.48"/>
    </reaction>
</comment>
<evidence type="ECO:0000256" key="6">
    <source>
        <dbReference type="ARBA" id="ARBA00022793"/>
    </source>
</evidence>
<dbReference type="GO" id="GO:0004425">
    <property type="term" value="F:indole-3-glycerol-phosphate synthase activity"/>
    <property type="evidence" value="ECO:0007669"/>
    <property type="project" value="UniProtKB-EC"/>
</dbReference>
<reference evidence="11 12" key="1">
    <citation type="submission" date="2016-10" db="EMBL/GenBank/DDBJ databases">
        <authorList>
            <person name="de Groot N.N."/>
        </authorList>
    </citation>
    <scope>NUCLEOTIDE SEQUENCE [LARGE SCALE GENOMIC DNA]</scope>
    <source>
        <strain evidence="11 12">DSM 2179</strain>
    </source>
</reference>
<dbReference type="PANTHER" id="PTHR22854:SF2">
    <property type="entry name" value="INDOLE-3-GLYCEROL-PHOSPHATE SYNTHASE"/>
    <property type="match status" value="1"/>
</dbReference>
<dbReference type="GO" id="GO:0000162">
    <property type="term" value="P:L-tryptophan biosynthetic process"/>
    <property type="evidence" value="ECO:0007669"/>
    <property type="project" value="UniProtKB-UniPathway"/>
</dbReference>
<evidence type="ECO:0000256" key="9">
    <source>
        <dbReference type="ARBA" id="ARBA00023239"/>
    </source>
</evidence>
<keyword evidence="12" id="KW-1185">Reference proteome</keyword>
<dbReference type="SUPFAM" id="SSF51366">
    <property type="entry name" value="Ribulose-phoshate binding barrel"/>
    <property type="match status" value="1"/>
</dbReference>
<dbReference type="Gene3D" id="3.20.20.70">
    <property type="entry name" value="Aldolase class I"/>
    <property type="match status" value="1"/>
</dbReference>
<comment type="similarity">
    <text evidence="3">Belongs to the TrpC family.</text>
</comment>
<dbReference type="Proteomes" id="UP000199662">
    <property type="component" value="Unassembled WGS sequence"/>
</dbReference>
<dbReference type="RefSeq" id="WP_091832782.1">
    <property type="nucleotide sequence ID" value="NZ_FNZK01000014.1"/>
</dbReference>
<evidence type="ECO:0000256" key="8">
    <source>
        <dbReference type="ARBA" id="ARBA00023141"/>
    </source>
</evidence>
<sequence>MADILDEIVAKKKEIVEAEKQNVSLHELKQQITPGHFLLSRAMRQKDWSLIAECKLQSPAKGRLCSDYSVVDLAKIYAENGATVLSVHTDPHFLGKNEDIAKVKAVVTLPVLRKDFIIDEYQIYQARQLGADGVLLIARILTPAQLKEYVYTAWSLGLDALVEVHDEADIKAAQATPAELIGINNRNLKNFTTDIQNTIDLMQYCDPARVLISESGIHGAEDMNRLKAVGIRGVLVGESLVRAESIAEKTQELACRDVLTSKEKRETA</sequence>
<dbReference type="InterPro" id="IPR013785">
    <property type="entry name" value="Aldolase_TIM"/>
</dbReference>
<accession>A0A1H7AXV6</accession>
<evidence type="ECO:0000256" key="7">
    <source>
        <dbReference type="ARBA" id="ARBA00022822"/>
    </source>
</evidence>
<dbReference type="EC" id="4.1.1.48" evidence="4"/>
<keyword evidence="6" id="KW-0210">Decarboxylase</keyword>